<dbReference type="EMBL" id="JANQDH010000037">
    <property type="protein sequence ID" value="MDH6059893.1"/>
    <property type="molecule type" value="Genomic_DNA"/>
</dbReference>
<evidence type="ECO:0000256" key="1">
    <source>
        <dbReference type="SAM" id="Coils"/>
    </source>
</evidence>
<reference evidence="2 3" key="1">
    <citation type="journal article" date="2023" name="J. Phycol.">
        <title>Chrysosporum ovalisporum is synonymous with the true-branching cyanobacterium Umezakia natans (Nostocales/Aphanizomenonaceae).</title>
        <authorList>
            <person name="McGregor G.B."/>
            <person name="Sendall B.C."/>
            <person name="Niiyama Y."/>
            <person name="Tuji A."/>
            <person name="Willis A."/>
        </authorList>
    </citation>
    <scope>NUCLEOTIDE SEQUENCE [LARGE SCALE GENOMIC DNA]</scope>
    <source>
        <strain evidence="2 3">ANA360D</strain>
    </source>
</reference>
<organism evidence="2 3">
    <name type="scientific">Chrysosporum bergii ANA360D</name>
    <dbReference type="NCBI Taxonomy" id="617107"/>
    <lineage>
        <taxon>Bacteria</taxon>
        <taxon>Bacillati</taxon>
        <taxon>Cyanobacteriota</taxon>
        <taxon>Cyanophyceae</taxon>
        <taxon>Nostocales</taxon>
        <taxon>Nodulariaceae</taxon>
        <taxon>Chrysosporum</taxon>
    </lineage>
</organism>
<sequence length="272" mass="32000">MSEITQCPLCQCEFIDPEKIKTVNTYNENYTKIQQENSNLKTQVEELNQQIQQLQEKLKKYENPDKLEVEYNDFADNAELQELLRLLKHQLVIEAIKNIIHDQEKNQDDLTLDQVGENTHNENLKEIITQDHLETNSPEDNYTQSEIQLTPQEQELVKNYQDSNWDLQTDLIKVSEPQESQTSRWGGSKEAISFKNNRQGNYWIVNIEDCLYMVPRKQMKINEYSQDTLMSAFDCRNYQRGKSQGFVLIKPAKVTDTGTNEWKLIERGILQF</sequence>
<comment type="caution">
    <text evidence="2">The sequence shown here is derived from an EMBL/GenBank/DDBJ whole genome shotgun (WGS) entry which is preliminary data.</text>
</comment>
<proteinExistence type="predicted"/>
<accession>A0AA43KBL9</accession>
<keyword evidence="3" id="KW-1185">Reference proteome</keyword>
<dbReference type="SUPFAM" id="SSF75712">
    <property type="entry name" value="Rad50 coiled-coil Zn hook"/>
    <property type="match status" value="1"/>
</dbReference>
<name>A0AA43KBL9_9CYAN</name>
<evidence type="ECO:0000313" key="3">
    <source>
        <dbReference type="Proteomes" id="UP001159387"/>
    </source>
</evidence>
<feature type="coiled-coil region" evidence="1">
    <location>
        <begin position="23"/>
        <end position="64"/>
    </location>
</feature>
<dbReference type="RefSeq" id="WP_280653903.1">
    <property type="nucleotide sequence ID" value="NZ_JANQDH010000037.1"/>
</dbReference>
<gene>
    <name evidence="2" type="ORF">NWP17_05490</name>
</gene>
<evidence type="ECO:0000313" key="2">
    <source>
        <dbReference type="EMBL" id="MDH6059893.1"/>
    </source>
</evidence>
<dbReference type="Proteomes" id="UP001159387">
    <property type="component" value="Unassembled WGS sequence"/>
</dbReference>
<dbReference type="AlphaFoldDB" id="A0AA43KBL9"/>
<protein>
    <submittedName>
        <fullName evidence="2">Uncharacterized protein</fullName>
    </submittedName>
</protein>
<keyword evidence="1" id="KW-0175">Coiled coil</keyword>